<evidence type="ECO:0000256" key="1">
    <source>
        <dbReference type="SAM" id="MobiDB-lite"/>
    </source>
</evidence>
<name>A0AAU8MQK4_9GAMM</name>
<feature type="domain" description="Smr" evidence="2">
    <location>
        <begin position="100"/>
        <end position="188"/>
    </location>
</feature>
<dbReference type="Gene3D" id="3.30.1370.110">
    <property type="match status" value="1"/>
</dbReference>
<sequence>MMPPPDRPADDDSDDAALFRAAIGDVRRLPDAAPPPAGPKPRPRARMAERDEAQAREEFRHALEDSLLEAGDALSYRRDELPPRVFARLRRGEISAQEELDLHGSDVREAEQLLRAFLHDAREHGLGCVRLIHGKGRSGRGGDYVDSRGVPVLKNLVDRMLRQRADVLAFHSAPPAQGGTGAVLVLLAPRRR</sequence>
<dbReference type="PANTHER" id="PTHR35562">
    <property type="entry name" value="DNA ENDONUCLEASE SMRA-RELATED"/>
    <property type="match status" value="1"/>
</dbReference>
<dbReference type="SUPFAM" id="SSF160443">
    <property type="entry name" value="SMR domain-like"/>
    <property type="match status" value="1"/>
</dbReference>
<evidence type="ECO:0000313" key="3">
    <source>
        <dbReference type="EMBL" id="XCO73381.1"/>
    </source>
</evidence>
<gene>
    <name evidence="3" type="ORF">ABU614_13345</name>
</gene>
<dbReference type="Pfam" id="PF01713">
    <property type="entry name" value="Smr"/>
    <property type="match status" value="1"/>
</dbReference>
<dbReference type="EMBL" id="CP159925">
    <property type="protein sequence ID" value="XCO73381.1"/>
    <property type="molecule type" value="Genomic_DNA"/>
</dbReference>
<dbReference type="PANTHER" id="PTHR35562:SF2">
    <property type="entry name" value="DNA ENDONUCLEASE SMRA-RELATED"/>
    <property type="match status" value="1"/>
</dbReference>
<dbReference type="InterPro" id="IPR002625">
    <property type="entry name" value="Smr_dom"/>
</dbReference>
<dbReference type="InterPro" id="IPR036063">
    <property type="entry name" value="Smr_dom_sf"/>
</dbReference>
<protein>
    <submittedName>
        <fullName evidence="3">Smr/MutS family protein</fullName>
    </submittedName>
</protein>
<dbReference type="RefSeq" id="WP_363796390.1">
    <property type="nucleotide sequence ID" value="NZ_CP159925.1"/>
</dbReference>
<feature type="region of interest" description="Disordered" evidence="1">
    <location>
        <begin position="1"/>
        <end position="55"/>
    </location>
</feature>
<reference evidence="3" key="1">
    <citation type="submission" date="2024-06" db="EMBL/GenBank/DDBJ databases">
        <authorList>
            <person name="Li S."/>
        </authorList>
    </citation>
    <scope>NUCLEOTIDE SEQUENCE</scope>
    <source>
        <strain evidence="3">SR10</strain>
    </source>
</reference>
<evidence type="ECO:0000259" key="2">
    <source>
        <dbReference type="PROSITE" id="PS50828"/>
    </source>
</evidence>
<dbReference type="PROSITE" id="PS50828">
    <property type="entry name" value="SMR"/>
    <property type="match status" value="1"/>
</dbReference>
<accession>A0AAU8MQK4</accession>
<feature type="compositionally biased region" description="Basic and acidic residues" evidence="1">
    <location>
        <begin position="46"/>
        <end position="55"/>
    </location>
</feature>
<proteinExistence type="predicted"/>
<organism evidence="3">
    <name type="scientific">Lysobacter firmicutimachus</name>
    <dbReference type="NCBI Taxonomy" id="1792846"/>
    <lineage>
        <taxon>Bacteria</taxon>
        <taxon>Pseudomonadati</taxon>
        <taxon>Pseudomonadota</taxon>
        <taxon>Gammaproteobacteria</taxon>
        <taxon>Lysobacterales</taxon>
        <taxon>Lysobacteraceae</taxon>
        <taxon>Lysobacter</taxon>
    </lineage>
</organism>
<dbReference type="GO" id="GO:0004520">
    <property type="term" value="F:DNA endonuclease activity"/>
    <property type="evidence" value="ECO:0007669"/>
    <property type="project" value="TreeGrafter"/>
</dbReference>
<dbReference type="SMART" id="SM00463">
    <property type="entry name" value="SMR"/>
    <property type="match status" value="1"/>
</dbReference>
<dbReference type="AlphaFoldDB" id="A0AAU8MQK4"/>